<feature type="region of interest" description="Disordered" evidence="1">
    <location>
        <begin position="22"/>
        <end position="143"/>
    </location>
</feature>
<reference evidence="2" key="1">
    <citation type="journal article" date="2015" name="Nature">
        <title>Complex archaea that bridge the gap between prokaryotes and eukaryotes.</title>
        <authorList>
            <person name="Spang A."/>
            <person name="Saw J.H."/>
            <person name="Jorgensen S.L."/>
            <person name="Zaremba-Niedzwiedzka K."/>
            <person name="Martijn J."/>
            <person name="Lind A.E."/>
            <person name="van Eijk R."/>
            <person name="Schleper C."/>
            <person name="Guy L."/>
            <person name="Ettema T.J."/>
        </authorList>
    </citation>
    <scope>NUCLEOTIDE SEQUENCE</scope>
</reference>
<feature type="compositionally biased region" description="Basic and acidic residues" evidence="1">
    <location>
        <begin position="103"/>
        <end position="119"/>
    </location>
</feature>
<organism evidence="2">
    <name type="scientific">marine sediment metagenome</name>
    <dbReference type="NCBI Taxonomy" id="412755"/>
    <lineage>
        <taxon>unclassified sequences</taxon>
        <taxon>metagenomes</taxon>
        <taxon>ecological metagenomes</taxon>
    </lineage>
</organism>
<protein>
    <submittedName>
        <fullName evidence="2">Uncharacterized protein</fullName>
    </submittedName>
</protein>
<feature type="compositionally biased region" description="Basic and acidic residues" evidence="1">
    <location>
        <begin position="22"/>
        <end position="37"/>
    </location>
</feature>
<dbReference type="EMBL" id="LAZR01002440">
    <property type="protein sequence ID" value="KKN30035.1"/>
    <property type="molecule type" value="Genomic_DNA"/>
</dbReference>
<evidence type="ECO:0000256" key="1">
    <source>
        <dbReference type="SAM" id="MobiDB-lite"/>
    </source>
</evidence>
<sequence>MNPLIVVLGLVLTAVGLSYERKDKAANETETTQRRTGGDTGGNHRQPDTNGNGVHRKGSVKNVVPRMEPENMGTDASAKPSDNRGGKPDTAPPPDQTEPVADGQREAKGGKPPQHKESASGEPPEGQTPDPEKKAVKDVDKPT</sequence>
<evidence type="ECO:0000313" key="2">
    <source>
        <dbReference type="EMBL" id="KKN30035.1"/>
    </source>
</evidence>
<gene>
    <name evidence="2" type="ORF">LCGC14_0838080</name>
</gene>
<comment type="caution">
    <text evidence="2">The sequence shown here is derived from an EMBL/GenBank/DDBJ whole genome shotgun (WGS) entry which is preliminary data.</text>
</comment>
<name>A0A0F9PDZ5_9ZZZZ</name>
<proteinExistence type="predicted"/>
<feature type="compositionally biased region" description="Basic and acidic residues" evidence="1">
    <location>
        <begin position="130"/>
        <end position="143"/>
    </location>
</feature>
<accession>A0A0F9PDZ5</accession>
<dbReference type="AlphaFoldDB" id="A0A0F9PDZ5"/>